<protein>
    <recommendedName>
        <fullName evidence="2 5">D-aminoacyl-tRNA deacylase</fullName>
        <ecNumber evidence="2 5">3.1.1.96</ecNumber>
    </recommendedName>
</protein>
<reference evidence="6" key="1">
    <citation type="submission" date="2012-09" db="EMBL/GenBank/DDBJ databases">
        <authorList>
            <person name="Martin A.A."/>
        </authorList>
    </citation>
    <scope>NUCLEOTIDE SEQUENCE</scope>
</reference>
<dbReference type="GO" id="GO:0005737">
    <property type="term" value="C:cytoplasm"/>
    <property type="evidence" value="ECO:0007669"/>
    <property type="project" value="UniProtKB-SubCell"/>
</dbReference>
<evidence type="ECO:0000256" key="1">
    <source>
        <dbReference type="ARBA" id="ARBA00009673"/>
    </source>
</evidence>
<dbReference type="Proteomes" id="UP000035642">
    <property type="component" value="Unassembled WGS sequence"/>
</dbReference>
<evidence type="ECO:0000313" key="6">
    <source>
        <dbReference type="Proteomes" id="UP000035642"/>
    </source>
</evidence>
<dbReference type="Pfam" id="PF02580">
    <property type="entry name" value="Tyr_Deacylase"/>
    <property type="match status" value="1"/>
</dbReference>
<evidence type="ECO:0000256" key="5">
    <source>
        <dbReference type="RuleBase" id="RU003470"/>
    </source>
</evidence>
<dbReference type="WBParaSite" id="ACAC_0000294101-mRNA-1">
    <property type="protein sequence ID" value="ACAC_0000294101-mRNA-1"/>
    <property type="gene ID" value="ACAC_0000294101"/>
</dbReference>
<evidence type="ECO:0000256" key="2">
    <source>
        <dbReference type="ARBA" id="ARBA00013056"/>
    </source>
</evidence>
<dbReference type="GO" id="GO:0000049">
    <property type="term" value="F:tRNA binding"/>
    <property type="evidence" value="ECO:0007669"/>
    <property type="project" value="UniProtKB-KW"/>
</dbReference>
<dbReference type="STRING" id="6313.A0A0K0CZ22"/>
<evidence type="ECO:0000256" key="3">
    <source>
        <dbReference type="ARBA" id="ARBA00047676"/>
    </source>
</evidence>
<comment type="subcellular location">
    <subcellularLocation>
        <location evidence="5">Cytoplasm</location>
    </subcellularLocation>
</comment>
<keyword evidence="5" id="KW-0963">Cytoplasm</keyword>
<comment type="similarity">
    <text evidence="1 5">Belongs to the DTD family.</text>
</comment>
<dbReference type="PANTHER" id="PTHR10472:SF5">
    <property type="entry name" value="D-AMINOACYL-TRNA DEACYLASE 1"/>
    <property type="match status" value="1"/>
</dbReference>
<dbReference type="Gene3D" id="3.50.80.10">
    <property type="entry name" value="D-tyrosyl-tRNA(Tyr) deacylase"/>
    <property type="match status" value="1"/>
</dbReference>
<keyword evidence="5" id="KW-0694">RNA-binding</keyword>
<dbReference type="SUPFAM" id="SSF69500">
    <property type="entry name" value="DTD-like"/>
    <property type="match status" value="1"/>
</dbReference>
<evidence type="ECO:0000313" key="7">
    <source>
        <dbReference type="WBParaSite" id="ACAC_0000294101-mRNA-1"/>
    </source>
</evidence>
<dbReference type="PANTHER" id="PTHR10472">
    <property type="entry name" value="D-TYROSYL-TRNA TYR DEACYLASE"/>
    <property type="match status" value="1"/>
</dbReference>
<dbReference type="InterPro" id="IPR003732">
    <property type="entry name" value="Daa-tRNA_deacyls_DTD"/>
</dbReference>
<keyword evidence="5" id="KW-0378">Hydrolase</keyword>
<name>A0A0K0CZ22_ANGCA</name>
<organism evidence="6 7">
    <name type="scientific">Angiostrongylus cantonensis</name>
    <name type="common">Rat lungworm</name>
    <dbReference type="NCBI Taxonomy" id="6313"/>
    <lineage>
        <taxon>Eukaryota</taxon>
        <taxon>Metazoa</taxon>
        <taxon>Ecdysozoa</taxon>
        <taxon>Nematoda</taxon>
        <taxon>Chromadorea</taxon>
        <taxon>Rhabditida</taxon>
        <taxon>Rhabditina</taxon>
        <taxon>Rhabditomorpha</taxon>
        <taxon>Strongyloidea</taxon>
        <taxon>Metastrongylidae</taxon>
        <taxon>Angiostrongylus</taxon>
    </lineage>
</organism>
<reference evidence="7" key="2">
    <citation type="submission" date="2017-02" db="UniProtKB">
        <authorList>
            <consortium name="WormBaseParasite"/>
        </authorList>
    </citation>
    <scope>IDENTIFICATION</scope>
</reference>
<dbReference type="InterPro" id="IPR023509">
    <property type="entry name" value="DTD-like_sf"/>
</dbReference>
<dbReference type="AlphaFoldDB" id="A0A0K0CZ22"/>
<dbReference type="FunFam" id="3.50.80.10:FF:000001">
    <property type="entry name" value="D-aminoacyl-tRNA deacylase"/>
    <property type="match status" value="1"/>
</dbReference>
<comment type="catalytic activity">
    <reaction evidence="4">
        <text>a D-aminoacyl-tRNA + H2O = a tRNA + a D-alpha-amino acid + H(+)</text>
        <dbReference type="Rhea" id="RHEA:13953"/>
        <dbReference type="Rhea" id="RHEA-COMP:10123"/>
        <dbReference type="Rhea" id="RHEA-COMP:10124"/>
        <dbReference type="ChEBI" id="CHEBI:15377"/>
        <dbReference type="ChEBI" id="CHEBI:15378"/>
        <dbReference type="ChEBI" id="CHEBI:59871"/>
        <dbReference type="ChEBI" id="CHEBI:78442"/>
        <dbReference type="ChEBI" id="CHEBI:79333"/>
        <dbReference type="EC" id="3.1.1.96"/>
    </reaction>
</comment>
<proteinExistence type="inferred from homology"/>
<evidence type="ECO:0000256" key="4">
    <source>
        <dbReference type="ARBA" id="ARBA00048018"/>
    </source>
</evidence>
<comment type="catalytic activity">
    <reaction evidence="3">
        <text>glycyl-tRNA(Ala) + H2O = tRNA(Ala) + glycine + H(+)</text>
        <dbReference type="Rhea" id="RHEA:53744"/>
        <dbReference type="Rhea" id="RHEA-COMP:9657"/>
        <dbReference type="Rhea" id="RHEA-COMP:13640"/>
        <dbReference type="ChEBI" id="CHEBI:15377"/>
        <dbReference type="ChEBI" id="CHEBI:15378"/>
        <dbReference type="ChEBI" id="CHEBI:57305"/>
        <dbReference type="ChEBI" id="CHEBI:78442"/>
        <dbReference type="ChEBI" id="CHEBI:78522"/>
        <dbReference type="EC" id="3.1.1.96"/>
    </reaction>
</comment>
<dbReference type="GO" id="GO:0051500">
    <property type="term" value="F:D-tyrosyl-tRNA(Tyr) deacylase activity"/>
    <property type="evidence" value="ECO:0007669"/>
    <property type="project" value="TreeGrafter"/>
</dbReference>
<keyword evidence="6" id="KW-1185">Reference proteome</keyword>
<dbReference type="EC" id="3.1.1.96" evidence="2 5"/>
<sequence>MRAIIQRVARASVKVGEEVVGSIGRGVCVLVGISRDDTDDDIEYIVRKILNVRLFESENKRWERSVKDEGLEVLCVSQFTLYGYLKAMKDVGKLNLVVFHGNKLDFHNSMNPQDASVFYGRFMDKLRSSYLPENVQDGRFASMMNVEIVNEGPVTITLDSKIRN</sequence>
<keyword evidence="5" id="KW-0820">tRNA-binding</keyword>
<dbReference type="GO" id="GO:0106026">
    <property type="term" value="F:Gly-tRNA(Ala) deacylase activity"/>
    <property type="evidence" value="ECO:0007669"/>
    <property type="project" value="RHEA"/>
</dbReference>
<dbReference type="NCBIfam" id="TIGR00256">
    <property type="entry name" value="D-aminoacyl-tRNA deacylase"/>
    <property type="match status" value="1"/>
</dbReference>
<accession>A0A0K0CZ22</accession>